<comment type="caution">
    <text evidence="12">The sequence shown here is derived from an EMBL/GenBank/DDBJ whole genome shotgun (WGS) entry which is preliminary data.</text>
</comment>
<dbReference type="InterPro" id="IPR040193">
    <property type="entry name" value="EFHC1/EFHC2/EFHB"/>
</dbReference>
<accession>A0A8S4S654</accession>
<dbReference type="PANTHER" id="PTHR12086:SF11">
    <property type="entry name" value="EF-HAND DOMAIN-CONTAINING FAMILY MEMBER C2"/>
    <property type="match status" value="1"/>
</dbReference>
<keyword evidence="6" id="KW-0206">Cytoskeleton</keyword>
<dbReference type="GO" id="GO:0005509">
    <property type="term" value="F:calcium ion binding"/>
    <property type="evidence" value="ECO:0007669"/>
    <property type="project" value="InterPro"/>
</dbReference>
<evidence type="ECO:0000256" key="8">
    <source>
        <dbReference type="ARBA" id="ARBA00035003"/>
    </source>
</evidence>
<evidence type="ECO:0000256" key="9">
    <source>
        <dbReference type="ARBA" id="ARBA00039880"/>
    </source>
</evidence>
<evidence type="ECO:0000313" key="13">
    <source>
        <dbReference type="Proteomes" id="UP000838756"/>
    </source>
</evidence>
<keyword evidence="3" id="KW-0677">Repeat</keyword>
<keyword evidence="2" id="KW-0963">Cytoplasm</keyword>
<evidence type="ECO:0000256" key="2">
    <source>
        <dbReference type="ARBA" id="ARBA00022490"/>
    </source>
</evidence>
<comment type="subcellular location">
    <subcellularLocation>
        <location evidence="1">Cytoplasm</location>
        <location evidence="1">Cytoskeleton</location>
        <location evidence="1">Flagellum axoneme</location>
    </subcellularLocation>
</comment>
<dbReference type="SUPFAM" id="SSF47473">
    <property type="entry name" value="EF-hand"/>
    <property type="match status" value="1"/>
</dbReference>
<evidence type="ECO:0000313" key="12">
    <source>
        <dbReference type="EMBL" id="CAH2246749.1"/>
    </source>
</evidence>
<feature type="domain" description="DM10" evidence="11">
    <location>
        <begin position="69"/>
        <end position="175"/>
    </location>
</feature>
<dbReference type="Proteomes" id="UP000838756">
    <property type="component" value="Unassembled WGS sequence"/>
</dbReference>
<dbReference type="InterPro" id="IPR011992">
    <property type="entry name" value="EF-hand-dom_pair"/>
</dbReference>
<name>A0A8S4S654_9NEOP</name>
<dbReference type="FunFam" id="2.30.29.170:FF:000002">
    <property type="entry name" value="EF-hand domain (C-terminal) containing 1"/>
    <property type="match status" value="1"/>
</dbReference>
<keyword evidence="13" id="KW-1185">Reference proteome</keyword>
<dbReference type="FunFam" id="2.30.29.170:FF:000004">
    <property type="entry name" value="EF-hand domain containing 2"/>
    <property type="match status" value="1"/>
</dbReference>
<organism evidence="12 13">
    <name type="scientific">Pararge aegeria aegeria</name>
    <dbReference type="NCBI Taxonomy" id="348720"/>
    <lineage>
        <taxon>Eukaryota</taxon>
        <taxon>Metazoa</taxon>
        <taxon>Ecdysozoa</taxon>
        <taxon>Arthropoda</taxon>
        <taxon>Hexapoda</taxon>
        <taxon>Insecta</taxon>
        <taxon>Pterygota</taxon>
        <taxon>Neoptera</taxon>
        <taxon>Endopterygota</taxon>
        <taxon>Lepidoptera</taxon>
        <taxon>Glossata</taxon>
        <taxon>Ditrysia</taxon>
        <taxon>Papilionoidea</taxon>
        <taxon>Nymphalidae</taxon>
        <taxon>Satyrinae</taxon>
        <taxon>Satyrini</taxon>
        <taxon>Parargina</taxon>
        <taxon>Pararge</taxon>
    </lineage>
</organism>
<dbReference type="GO" id="GO:0005874">
    <property type="term" value="C:microtubule"/>
    <property type="evidence" value="ECO:0007669"/>
    <property type="project" value="TreeGrafter"/>
</dbReference>
<dbReference type="Gene3D" id="2.30.29.170">
    <property type="match status" value="3"/>
</dbReference>
<feature type="domain" description="EF-hand" evidence="10">
    <location>
        <begin position="600"/>
        <end position="635"/>
    </location>
</feature>
<dbReference type="InterPro" id="IPR002048">
    <property type="entry name" value="EF_hand_dom"/>
</dbReference>
<evidence type="ECO:0000256" key="6">
    <source>
        <dbReference type="ARBA" id="ARBA00023212"/>
    </source>
</evidence>
<dbReference type="SMART" id="SM00676">
    <property type="entry name" value="DM10"/>
    <property type="match status" value="3"/>
</dbReference>
<evidence type="ECO:0000256" key="4">
    <source>
        <dbReference type="ARBA" id="ARBA00022846"/>
    </source>
</evidence>
<dbReference type="AlphaFoldDB" id="A0A8S4S654"/>
<dbReference type="Gene3D" id="1.10.238.10">
    <property type="entry name" value="EF-hand"/>
    <property type="match status" value="1"/>
</dbReference>
<evidence type="ECO:0000256" key="7">
    <source>
        <dbReference type="ARBA" id="ARBA00023273"/>
    </source>
</evidence>
<reference evidence="12" key="1">
    <citation type="submission" date="2022-03" db="EMBL/GenBank/DDBJ databases">
        <authorList>
            <person name="Lindestad O."/>
        </authorList>
    </citation>
    <scope>NUCLEOTIDE SEQUENCE</scope>
</reference>
<dbReference type="EMBL" id="CAKXAJ010025940">
    <property type="protein sequence ID" value="CAH2246749.1"/>
    <property type="molecule type" value="Genomic_DNA"/>
</dbReference>
<keyword evidence="4" id="KW-0282">Flagellum</keyword>
<protein>
    <recommendedName>
        <fullName evidence="9">EF-hand domain-containing family member C2</fullName>
    </recommendedName>
</protein>
<dbReference type="OrthoDB" id="6360546at2759"/>
<feature type="domain" description="DM10" evidence="11">
    <location>
        <begin position="390"/>
        <end position="497"/>
    </location>
</feature>
<dbReference type="PROSITE" id="PS51336">
    <property type="entry name" value="DM10"/>
    <property type="match status" value="3"/>
</dbReference>
<dbReference type="PANTHER" id="PTHR12086">
    <property type="entry name" value="EF-HAND DOMAIN C-TERMINAL CONTAINING PROTEIN"/>
    <property type="match status" value="1"/>
</dbReference>
<comment type="function">
    <text evidence="8">Microtubule inner protein (MIP) part of the dynein-decorated doublet microtubules (DMTs) in cilia axoneme, which is required for motile cilia beating.</text>
</comment>
<evidence type="ECO:0000259" key="11">
    <source>
        <dbReference type="PROSITE" id="PS51336"/>
    </source>
</evidence>
<feature type="domain" description="DM10" evidence="11">
    <location>
        <begin position="210"/>
        <end position="322"/>
    </location>
</feature>
<evidence type="ECO:0000256" key="5">
    <source>
        <dbReference type="ARBA" id="ARBA00023069"/>
    </source>
</evidence>
<keyword evidence="5" id="KW-0969">Cilium</keyword>
<evidence type="ECO:0000256" key="3">
    <source>
        <dbReference type="ARBA" id="ARBA00022737"/>
    </source>
</evidence>
<keyword evidence="7" id="KW-0966">Cell projection</keyword>
<evidence type="ECO:0000256" key="1">
    <source>
        <dbReference type="ARBA" id="ARBA00004611"/>
    </source>
</evidence>
<gene>
    <name evidence="12" type="primary">jg8807</name>
    <name evidence="12" type="ORF">PAEG_LOCUS21421</name>
</gene>
<proteinExistence type="predicted"/>
<dbReference type="GO" id="GO:0010975">
    <property type="term" value="P:regulation of neuron projection development"/>
    <property type="evidence" value="ECO:0007669"/>
    <property type="project" value="TreeGrafter"/>
</dbReference>
<dbReference type="InterPro" id="IPR006602">
    <property type="entry name" value="DM10_dom"/>
</dbReference>
<dbReference type="PROSITE" id="PS50222">
    <property type="entry name" value="EF_HAND_2"/>
    <property type="match status" value="1"/>
</dbReference>
<evidence type="ECO:0000259" key="10">
    <source>
        <dbReference type="PROSITE" id="PS50222"/>
    </source>
</evidence>
<dbReference type="FunFam" id="2.30.29.170:FF:000001">
    <property type="entry name" value="EF-hand domain containing 1"/>
    <property type="match status" value="1"/>
</dbReference>
<dbReference type="Pfam" id="PF06565">
    <property type="entry name" value="DM10_dom"/>
    <property type="match status" value="3"/>
</dbReference>
<sequence length="730" mass="85305">MSIRNPRLPLLPGYGTNPMIGKTNFGVRPIFTSIDKVNMLVDKPESVNRVPSLYCRKQAPDLPTWIMYDKNILRYQAFFQQTLLENRGSSNILRKVDIFFFLEDGTIKVTEPRTENSGLSQGTLISRQRIRLPSSYDLYYDVLDLNIGREVTFFGKVFKIVNCDNFTRVFLNRLGINVPDPINWPDAIERTPDTLKPPKHRPFRQFLDFDRQVLRFHGYWDDRESEFGTIHLLEIHYFLADDTIEIKEVLPPNSGMEAGPMFIKRMRIPRKIPPRIEMTGGPKLSSYSPADLSIGAVINVYGRNVVLTDCDPFTKEYYRVTYGFDTFTPLPLPNDESTECISTNMAERQLPPWNGYGSFDDSAENCRTVEPKAPHRDFMKFLNKDRVGFDSHILRFAARLVNDNPVDEQRYFIIKYFLCDDTIGIFELGERNSGFKGGKFFRRDKMYLPDVNFFVPKEPPAYTDKDMWVGNELVINKHRFRLIAADEYALRYMEVHSNEYPMANIPLIMDKIRRTLASKENGYKNFVAKYMEAVLPNKKELMSVRCFKQALKEIMCEKMTEHEFLSLLRYFRGDSGKEKSPRREMIRSLVFSEITRGLWDDRTRLWEGLMHADVDRSGVLSEEQLRQILRAHRLPINRDLLDCMLKVLEKDDNCNIQYEDLMSFLDFQTRPVVNLTEDDYMKIVRHAPPIKDTECKLWADAETVIDDGYVNWNAFLCQLNLDHLVKEQTQ</sequence>